<dbReference type="InterPro" id="IPR036441">
    <property type="entry name" value="DHquinase_II_sf"/>
</dbReference>
<evidence type="ECO:0000256" key="3">
    <source>
        <dbReference type="HAMAP-Rule" id="MF_03136"/>
    </source>
</evidence>
<dbReference type="HOGENOM" id="CLU_090968_1_0_1"/>
<dbReference type="GO" id="GO:0003855">
    <property type="term" value="F:3-dehydroquinate dehydratase activity"/>
    <property type="evidence" value="ECO:0007669"/>
    <property type="project" value="UniProtKB-UniRule"/>
</dbReference>
<dbReference type="NCBIfam" id="NF003805">
    <property type="entry name" value="PRK05395.1-2"/>
    <property type="match status" value="1"/>
</dbReference>
<keyword evidence="8" id="KW-1185">Reference proteome</keyword>
<comment type="subunit">
    <text evidence="3">Homododecamer. Adopts a ring-like structure, composed of an arrangement of two hexameric rings stacked on top of one another.</text>
</comment>
<dbReference type="GO" id="GO:0046279">
    <property type="term" value="P:3,4-dihydroxybenzoate biosynthetic process"/>
    <property type="evidence" value="ECO:0007669"/>
    <property type="project" value="UniProtKB-UniRule"/>
</dbReference>
<comment type="pathway">
    <text evidence="3">Aromatic compound metabolism; 3,4-dihydroxybenzoate biosynthesis; 3,4-dihydroxybenzoate from 3-dehydroquinate: step 1/2.</text>
</comment>
<dbReference type="PANTHER" id="PTHR21272">
    <property type="entry name" value="CATABOLIC 3-DEHYDROQUINASE"/>
    <property type="match status" value="1"/>
</dbReference>
<evidence type="ECO:0000256" key="5">
    <source>
        <dbReference type="PIRSR" id="PIRSR001399-2"/>
    </source>
</evidence>
<evidence type="ECO:0000313" key="8">
    <source>
        <dbReference type="Proteomes" id="UP000030752"/>
    </source>
</evidence>
<dbReference type="InParanoid" id="W2RTB2"/>
<feature type="binding site" evidence="3 5">
    <location>
        <begin position="109"/>
        <end position="110"/>
    </location>
    <ligand>
        <name>substrate</name>
    </ligand>
</feature>
<dbReference type="eggNOG" id="ENOG502S1A9">
    <property type="taxonomic scope" value="Eukaryota"/>
</dbReference>
<protein>
    <recommendedName>
        <fullName evidence="3">Catabolic 3-dehydroquinase</fullName>
        <shortName evidence="3">cDHQase</shortName>
        <ecNumber evidence="3">4.2.1.10</ecNumber>
    </recommendedName>
    <alternativeName>
        <fullName evidence="3">3-dehydroquinate dehydratase</fullName>
    </alternativeName>
</protein>
<evidence type="ECO:0000256" key="2">
    <source>
        <dbReference type="ARBA" id="ARBA00023239"/>
    </source>
</evidence>
<dbReference type="EMBL" id="KB822722">
    <property type="protein sequence ID" value="ETN38973.1"/>
    <property type="molecule type" value="Genomic_DNA"/>
</dbReference>
<evidence type="ECO:0000256" key="6">
    <source>
        <dbReference type="PIRSR" id="PIRSR001399-3"/>
    </source>
</evidence>
<dbReference type="OrthoDB" id="8191625at2759"/>
<feature type="binding site" evidence="3 5">
    <location>
        <position position="119"/>
    </location>
    <ligand>
        <name>substrate</name>
    </ligand>
</feature>
<dbReference type="UniPathway" id="UPA00088">
    <property type="reaction ID" value="UER00178"/>
</dbReference>
<dbReference type="PIRSF" id="PIRSF001399">
    <property type="entry name" value="DHquinase_II"/>
    <property type="match status" value="1"/>
</dbReference>
<comment type="catalytic activity">
    <reaction evidence="3">
        <text>3-dehydroquinate = 3-dehydroshikimate + H2O</text>
        <dbReference type="Rhea" id="RHEA:21096"/>
        <dbReference type="ChEBI" id="CHEBI:15377"/>
        <dbReference type="ChEBI" id="CHEBI:16630"/>
        <dbReference type="ChEBI" id="CHEBI:32364"/>
        <dbReference type="EC" id="4.2.1.10"/>
    </reaction>
</comment>
<dbReference type="NCBIfam" id="NF003806">
    <property type="entry name" value="PRK05395.1-3"/>
    <property type="match status" value="1"/>
</dbReference>
<comment type="function">
    <text evidence="3">Is involved in the catabolism of quinate. Allows the utilization of quinate as carbon source via the beta-ketoadipate pathway.</text>
</comment>
<dbReference type="RefSeq" id="XP_008719562.1">
    <property type="nucleotide sequence ID" value="XM_008721340.1"/>
</dbReference>
<evidence type="ECO:0000256" key="4">
    <source>
        <dbReference type="PIRSR" id="PIRSR001399-1"/>
    </source>
</evidence>
<dbReference type="PROSITE" id="PS01029">
    <property type="entry name" value="DEHYDROQUINASE_II"/>
    <property type="match status" value="1"/>
</dbReference>
<keyword evidence="2 3" id="KW-0456">Lyase</keyword>
<reference evidence="7 8" key="1">
    <citation type="submission" date="2013-03" db="EMBL/GenBank/DDBJ databases">
        <title>The Genome Sequence of Phialophora europaea CBS 101466.</title>
        <authorList>
            <consortium name="The Broad Institute Genomics Platform"/>
            <person name="Cuomo C."/>
            <person name="de Hoog S."/>
            <person name="Gorbushina A."/>
            <person name="Walker B."/>
            <person name="Young S.K."/>
            <person name="Zeng Q."/>
            <person name="Gargeya S."/>
            <person name="Fitzgerald M."/>
            <person name="Haas B."/>
            <person name="Abouelleil A."/>
            <person name="Allen A.W."/>
            <person name="Alvarado L."/>
            <person name="Arachchi H.M."/>
            <person name="Berlin A.M."/>
            <person name="Chapman S.B."/>
            <person name="Gainer-Dewar J."/>
            <person name="Goldberg J."/>
            <person name="Griggs A."/>
            <person name="Gujja S."/>
            <person name="Hansen M."/>
            <person name="Howarth C."/>
            <person name="Imamovic A."/>
            <person name="Ireland A."/>
            <person name="Larimer J."/>
            <person name="McCowan C."/>
            <person name="Murphy C."/>
            <person name="Pearson M."/>
            <person name="Poon T.W."/>
            <person name="Priest M."/>
            <person name="Roberts A."/>
            <person name="Saif S."/>
            <person name="Shea T."/>
            <person name="Sisk P."/>
            <person name="Sykes S."/>
            <person name="Wortman J."/>
            <person name="Nusbaum C."/>
            <person name="Birren B."/>
        </authorList>
    </citation>
    <scope>NUCLEOTIDE SEQUENCE [LARGE SCALE GENOMIC DNA]</scope>
    <source>
        <strain evidence="7 8">CBS 101466</strain>
    </source>
</reference>
<proteinExistence type="inferred from homology"/>
<feature type="binding site" evidence="3 5">
    <location>
        <position position="88"/>
    </location>
    <ligand>
        <name>substrate</name>
    </ligand>
</feature>
<gene>
    <name evidence="3" type="primary">qutE</name>
    <name evidence="7" type="ORF">HMPREF1541_07015</name>
</gene>
<name>W2RTB2_CYPE1</name>
<keyword evidence="1 3" id="KW-0672">Quinate metabolism</keyword>
<dbReference type="NCBIfam" id="NF003804">
    <property type="entry name" value="PRK05395.1-1"/>
    <property type="match status" value="1"/>
</dbReference>
<dbReference type="CDD" id="cd00466">
    <property type="entry name" value="DHQase_II"/>
    <property type="match status" value="1"/>
</dbReference>
<organism evidence="7 8">
    <name type="scientific">Cyphellophora europaea (strain CBS 101466)</name>
    <name type="common">Phialophora europaea</name>
    <dbReference type="NCBI Taxonomy" id="1220924"/>
    <lineage>
        <taxon>Eukaryota</taxon>
        <taxon>Fungi</taxon>
        <taxon>Dikarya</taxon>
        <taxon>Ascomycota</taxon>
        <taxon>Pezizomycotina</taxon>
        <taxon>Eurotiomycetes</taxon>
        <taxon>Chaetothyriomycetidae</taxon>
        <taxon>Chaetothyriales</taxon>
        <taxon>Cyphellophoraceae</taxon>
        <taxon>Cyphellophora</taxon>
    </lineage>
</organism>
<comment type="similarity">
    <text evidence="3">Belongs to the type-II 3-dehydroquinase family.</text>
</comment>
<dbReference type="NCBIfam" id="TIGR01088">
    <property type="entry name" value="aroQ"/>
    <property type="match status" value="1"/>
</dbReference>
<dbReference type="AlphaFoldDB" id="W2RTB2"/>
<dbReference type="EC" id="4.2.1.10" evidence="3"/>
<dbReference type="GeneID" id="19974354"/>
<dbReference type="NCBIfam" id="NF003807">
    <property type="entry name" value="PRK05395.1-4"/>
    <property type="match status" value="1"/>
</dbReference>
<dbReference type="Gene3D" id="3.40.50.9100">
    <property type="entry name" value="Dehydroquinase, class II"/>
    <property type="match status" value="1"/>
</dbReference>
<dbReference type="InterPro" id="IPR001874">
    <property type="entry name" value="DHquinase_II"/>
</dbReference>
<dbReference type="HAMAP" id="MF_00169">
    <property type="entry name" value="AroQ"/>
    <property type="match status" value="1"/>
</dbReference>
<dbReference type="InterPro" id="IPR018509">
    <property type="entry name" value="DHquinase_II_CS"/>
</dbReference>
<feature type="binding site" evidence="3 5">
    <location>
        <position position="95"/>
    </location>
    <ligand>
        <name>substrate</name>
    </ligand>
</feature>
<dbReference type="Pfam" id="PF01220">
    <property type="entry name" value="DHquinase_II"/>
    <property type="match status" value="1"/>
</dbReference>
<accession>W2RTB2</accession>
<feature type="active site" description="Proton donor" evidence="3 4">
    <location>
        <position position="108"/>
    </location>
</feature>
<sequence>MAEEQGQAKSVLLINGPNLNLLGTREPAIYGSTTLKDVEGSMYQHATKHNLKLSTFQSNHEGHIIDRIHASYGEGVDAIIINPGAFTHTSVAIRDALAGLSIPFVELHISNVHKREPFRHHSYLSDKAEGVIAGLGVFGYIAALDYWAWKFRGGAGLPG</sequence>
<feature type="active site" description="Proton acceptor" evidence="3 4">
    <location>
        <position position="30"/>
    </location>
</feature>
<dbReference type="GO" id="GO:0019631">
    <property type="term" value="P:quinate catabolic process"/>
    <property type="evidence" value="ECO:0007669"/>
    <property type="project" value="TreeGrafter"/>
</dbReference>
<dbReference type="PANTHER" id="PTHR21272:SF3">
    <property type="entry name" value="CATABOLIC 3-DEHYDROQUINASE"/>
    <property type="match status" value="1"/>
</dbReference>
<dbReference type="SUPFAM" id="SSF52304">
    <property type="entry name" value="Type II 3-dehydroquinate dehydratase"/>
    <property type="match status" value="1"/>
</dbReference>
<feature type="site" description="Transition state stabilizer" evidence="3 6">
    <location>
        <position position="25"/>
    </location>
</feature>
<dbReference type="Proteomes" id="UP000030752">
    <property type="component" value="Unassembled WGS sequence"/>
</dbReference>
<dbReference type="STRING" id="1220924.W2RTB2"/>
<feature type="binding site" evidence="3 5">
    <location>
        <position position="82"/>
    </location>
    <ligand>
        <name>substrate</name>
    </ligand>
</feature>
<evidence type="ECO:0000256" key="1">
    <source>
        <dbReference type="ARBA" id="ARBA00022911"/>
    </source>
</evidence>
<evidence type="ECO:0000313" key="7">
    <source>
        <dbReference type="EMBL" id="ETN38973.1"/>
    </source>
</evidence>
<dbReference type="VEuPathDB" id="FungiDB:HMPREF1541_07015"/>